<dbReference type="Pfam" id="PF00501">
    <property type="entry name" value="AMP-binding"/>
    <property type="match status" value="1"/>
</dbReference>
<dbReference type="InterPro" id="IPR042099">
    <property type="entry name" value="ANL_N_sf"/>
</dbReference>
<evidence type="ECO:0000313" key="3">
    <source>
        <dbReference type="EMBL" id="CAE7569675.1"/>
    </source>
</evidence>
<evidence type="ECO:0000313" key="4">
    <source>
        <dbReference type="Proteomes" id="UP000601435"/>
    </source>
</evidence>
<dbReference type="GO" id="GO:0005886">
    <property type="term" value="C:plasma membrane"/>
    <property type="evidence" value="ECO:0007669"/>
    <property type="project" value="TreeGrafter"/>
</dbReference>
<dbReference type="InterPro" id="IPR036610">
    <property type="entry name" value="PEBP-like_sf"/>
</dbReference>
<comment type="caution">
    <text evidence="3">The sequence shown here is derived from an EMBL/GenBank/DDBJ whole genome shotgun (WGS) entry which is preliminary data.</text>
</comment>
<organism evidence="3 4">
    <name type="scientific">Symbiodinium necroappetens</name>
    <dbReference type="NCBI Taxonomy" id="1628268"/>
    <lineage>
        <taxon>Eukaryota</taxon>
        <taxon>Sar</taxon>
        <taxon>Alveolata</taxon>
        <taxon>Dinophyceae</taxon>
        <taxon>Suessiales</taxon>
        <taxon>Symbiodiniaceae</taxon>
        <taxon>Symbiodinium</taxon>
    </lineage>
</organism>
<dbReference type="PROSITE" id="PS00455">
    <property type="entry name" value="AMP_BINDING"/>
    <property type="match status" value="1"/>
</dbReference>
<protein>
    <submittedName>
        <fullName evidence="3">PksJ protein</fullName>
    </submittedName>
</protein>
<dbReference type="GO" id="GO:0070566">
    <property type="term" value="F:adenylyltransferase activity"/>
    <property type="evidence" value="ECO:0007669"/>
    <property type="project" value="TreeGrafter"/>
</dbReference>
<dbReference type="SUPFAM" id="SSF56801">
    <property type="entry name" value="Acetyl-CoA synthetase-like"/>
    <property type="match status" value="1"/>
</dbReference>
<dbReference type="Proteomes" id="UP000601435">
    <property type="component" value="Unassembled WGS sequence"/>
</dbReference>
<feature type="domain" description="AMP-dependent synthetase/ligase" evidence="2">
    <location>
        <begin position="229"/>
        <end position="626"/>
    </location>
</feature>
<sequence>PQCFRKRFVSMTPEPPKGTPGGDITIYRRLASRGELSTRGAGAFAFVVGRLHFNSRETTIQARRLVKQPLVTWQPSGSPEDLFCLVVLLESWLAWLVIDIPGAQSIKDGLPRFGLAGNCWAVEHGKELASYQLLPEGVQPSAALDSEYCVLLFSQPARLANPKVQREAFSQESFAEAEGLVQMASSSTRLKKTPLEAPKPPATRKPALSSGGSLIIPADAPKTLTEALERTAAERGQKGLILYDTAGKTEELTFANLLKRARLVAAGLVRFRIGKASMASSPTEHREAAVLQVPRMPEHFACFWGALFSGTCPVTVAIPPDYTDGAHAVCSKIRNVWHLLDRPPIITMGSHVEKLQQLDLSTADVAVTEVPLLTEPSVHAAARGAEAASWSPSPGDVAFYQLSSGSTGVPKCIQIAHRGVVAHVQAEAQFCGYGPDDIHVNFLPLDHVVPILTVHCCDVYHGCWEVQAEVSWVVSQPLRWLQLVHTHRATRTWAPNFAFKLVADALRQEKKEAEMDLSCCRYWMNAGEQVTIPVCEDFLEQTQRLGVRRAAMQPSFGMAEACTCMTYNNRFEVCGASRLGRPTFVNLGPPVPGIEIRIADDNGETLPEEEIGRFQIRGPVITPGYLNNEAANKEAFVGDDWFNTGDIGFIKEGQLYLTGREKEMIIVRGANFYCYEVEDVVNAMEHVLPTFTAAVSAHDPLSGTEGLAIFFVPRPSLDEDDVEEVIKKIRAKLVRHIGLTPSHVVPLAAEDFPKTTSGKIQRSKLKQALQDGQIDQRAKPRAKVGSQL</sequence>
<dbReference type="Gene3D" id="3.30.300.30">
    <property type="match status" value="1"/>
</dbReference>
<reference evidence="3" key="1">
    <citation type="submission" date="2021-02" db="EMBL/GenBank/DDBJ databases">
        <authorList>
            <person name="Dougan E. K."/>
            <person name="Rhodes N."/>
            <person name="Thang M."/>
            <person name="Chan C."/>
        </authorList>
    </citation>
    <scope>NUCLEOTIDE SEQUENCE</scope>
</reference>
<feature type="region of interest" description="Disordered" evidence="1">
    <location>
        <begin position="758"/>
        <end position="788"/>
    </location>
</feature>
<keyword evidence="4" id="KW-1185">Reference proteome</keyword>
<dbReference type="InterPro" id="IPR020845">
    <property type="entry name" value="AMP-binding_CS"/>
</dbReference>
<dbReference type="Gene3D" id="3.90.280.10">
    <property type="entry name" value="PEBP-like"/>
    <property type="match status" value="1"/>
</dbReference>
<dbReference type="PANTHER" id="PTHR22754">
    <property type="entry name" value="DISCO-INTERACTING PROTEIN 2 DIP2 -RELATED"/>
    <property type="match status" value="1"/>
</dbReference>
<dbReference type="OrthoDB" id="429919at2759"/>
<proteinExistence type="predicted"/>
<dbReference type="InterPro" id="IPR000873">
    <property type="entry name" value="AMP-dep_synth/lig_dom"/>
</dbReference>
<dbReference type="PANTHER" id="PTHR22754:SF32">
    <property type="entry name" value="DISCO-INTERACTING PROTEIN 2"/>
    <property type="match status" value="1"/>
</dbReference>
<dbReference type="Gene3D" id="3.40.50.12780">
    <property type="entry name" value="N-terminal domain of ligase-like"/>
    <property type="match status" value="1"/>
</dbReference>
<name>A0A812UI03_9DINO</name>
<feature type="region of interest" description="Disordered" evidence="1">
    <location>
        <begin position="188"/>
        <end position="211"/>
    </location>
</feature>
<accession>A0A812UI03</accession>
<gene>
    <name evidence="3" type="primary">pksJ</name>
    <name evidence="3" type="ORF">SNEC2469_LOCUS16591</name>
</gene>
<dbReference type="AlphaFoldDB" id="A0A812UI03"/>
<evidence type="ECO:0000256" key="1">
    <source>
        <dbReference type="SAM" id="MobiDB-lite"/>
    </source>
</evidence>
<feature type="non-terminal residue" evidence="3">
    <location>
        <position position="1"/>
    </location>
</feature>
<dbReference type="EMBL" id="CAJNJA010027076">
    <property type="protein sequence ID" value="CAE7569675.1"/>
    <property type="molecule type" value="Genomic_DNA"/>
</dbReference>
<dbReference type="GO" id="GO:0006633">
    <property type="term" value="P:fatty acid biosynthetic process"/>
    <property type="evidence" value="ECO:0007669"/>
    <property type="project" value="TreeGrafter"/>
</dbReference>
<evidence type="ECO:0000259" key="2">
    <source>
        <dbReference type="Pfam" id="PF00501"/>
    </source>
</evidence>
<dbReference type="InterPro" id="IPR045851">
    <property type="entry name" value="AMP-bd_C_sf"/>
</dbReference>